<evidence type="ECO:0000313" key="10">
    <source>
        <dbReference type="EMBL" id="TBU60479.1"/>
    </source>
</evidence>
<dbReference type="PANTHER" id="PTHR11040">
    <property type="entry name" value="ZINC/IRON TRANSPORTER"/>
    <property type="match status" value="1"/>
</dbReference>
<reference evidence="10 11" key="1">
    <citation type="submission" date="2019-01" db="EMBL/GenBank/DDBJ databases">
        <title>Draft genome sequences of three monokaryotic isolates of the white-rot basidiomycete fungus Dichomitus squalens.</title>
        <authorList>
            <consortium name="DOE Joint Genome Institute"/>
            <person name="Lopez S.C."/>
            <person name="Andreopoulos B."/>
            <person name="Pangilinan J."/>
            <person name="Lipzen A."/>
            <person name="Riley R."/>
            <person name="Ahrendt S."/>
            <person name="Ng V."/>
            <person name="Barry K."/>
            <person name="Daum C."/>
            <person name="Grigoriev I.V."/>
            <person name="Hilden K.S."/>
            <person name="Makela M.R."/>
            <person name="de Vries R.P."/>
        </authorList>
    </citation>
    <scope>NUCLEOTIDE SEQUENCE [LARGE SCALE GENOMIC DNA]</scope>
    <source>
        <strain evidence="10 11">CBS 464.89</strain>
    </source>
</reference>
<feature type="transmembrane region" description="Helical" evidence="8">
    <location>
        <begin position="20"/>
        <end position="40"/>
    </location>
</feature>
<evidence type="ECO:0000256" key="7">
    <source>
        <dbReference type="ARBA" id="ARBA00023136"/>
    </source>
</evidence>
<feature type="transmembrane region" description="Helical" evidence="8">
    <location>
        <begin position="244"/>
        <end position="266"/>
    </location>
</feature>
<organism evidence="10 11">
    <name type="scientific">Dichomitus squalens</name>
    <dbReference type="NCBI Taxonomy" id="114155"/>
    <lineage>
        <taxon>Eukaryota</taxon>
        <taxon>Fungi</taxon>
        <taxon>Dikarya</taxon>
        <taxon>Basidiomycota</taxon>
        <taxon>Agaricomycotina</taxon>
        <taxon>Agaricomycetes</taxon>
        <taxon>Polyporales</taxon>
        <taxon>Polyporaceae</taxon>
        <taxon>Dichomitus</taxon>
    </lineage>
</organism>
<evidence type="ECO:0000256" key="6">
    <source>
        <dbReference type="ARBA" id="ARBA00023065"/>
    </source>
</evidence>
<dbReference type="Proteomes" id="UP000292082">
    <property type="component" value="Unassembled WGS sequence"/>
</dbReference>
<feature type="transmembrane region" description="Helical" evidence="8">
    <location>
        <begin position="278"/>
        <end position="298"/>
    </location>
</feature>
<dbReference type="InterPro" id="IPR003689">
    <property type="entry name" value="ZIP"/>
</dbReference>
<keyword evidence="5 8" id="KW-1133">Transmembrane helix</keyword>
<feature type="transmembrane region" description="Helical" evidence="8">
    <location>
        <begin position="95"/>
        <end position="117"/>
    </location>
</feature>
<comment type="similarity">
    <text evidence="2 8">Belongs to the ZIP transporter (TC 2.A.5) family.</text>
</comment>
<evidence type="ECO:0000256" key="9">
    <source>
        <dbReference type="SAM" id="MobiDB-lite"/>
    </source>
</evidence>
<feature type="transmembrane region" description="Helical" evidence="8">
    <location>
        <begin position="318"/>
        <end position="339"/>
    </location>
</feature>
<dbReference type="Pfam" id="PF02535">
    <property type="entry name" value="Zip"/>
    <property type="match status" value="1"/>
</dbReference>
<accession>A0A4V2K533</accession>
<evidence type="ECO:0000256" key="5">
    <source>
        <dbReference type="ARBA" id="ARBA00022989"/>
    </source>
</evidence>
<dbReference type="STRING" id="114155.A0A4V2K533"/>
<dbReference type="GO" id="GO:0005385">
    <property type="term" value="F:zinc ion transmembrane transporter activity"/>
    <property type="evidence" value="ECO:0007669"/>
    <property type="project" value="InterPro"/>
</dbReference>
<evidence type="ECO:0000256" key="2">
    <source>
        <dbReference type="ARBA" id="ARBA00006939"/>
    </source>
</evidence>
<evidence type="ECO:0000313" key="11">
    <source>
        <dbReference type="Proteomes" id="UP000292082"/>
    </source>
</evidence>
<dbReference type="EMBL" id="ML145104">
    <property type="protein sequence ID" value="TBU60479.1"/>
    <property type="molecule type" value="Genomic_DNA"/>
</dbReference>
<dbReference type="NCBIfam" id="TIGR00820">
    <property type="entry name" value="zip"/>
    <property type="match status" value="1"/>
</dbReference>
<evidence type="ECO:0000256" key="1">
    <source>
        <dbReference type="ARBA" id="ARBA00004141"/>
    </source>
</evidence>
<keyword evidence="4 8" id="KW-0812">Transmembrane</keyword>
<feature type="compositionally biased region" description="Basic and acidic residues" evidence="9">
    <location>
        <begin position="182"/>
        <end position="200"/>
    </location>
</feature>
<keyword evidence="7 8" id="KW-0472">Membrane</keyword>
<feature type="transmembrane region" description="Helical" evidence="8">
    <location>
        <begin position="215"/>
        <end position="238"/>
    </location>
</feature>
<feature type="transmembrane region" description="Helical" evidence="8">
    <location>
        <begin position="61"/>
        <end position="80"/>
    </location>
</feature>
<evidence type="ECO:0000256" key="4">
    <source>
        <dbReference type="ARBA" id="ARBA00022692"/>
    </source>
</evidence>
<comment type="subcellular location">
    <subcellularLocation>
        <location evidence="1 8">Membrane</location>
        <topology evidence="1 8">Multi-pass membrane protein</topology>
    </subcellularLocation>
</comment>
<keyword evidence="3 8" id="KW-0813">Transport</keyword>
<evidence type="ECO:0000256" key="3">
    <source>
        <dbReference type="ARBA" id="ARBA00022448"/>
    </source>
</evidence>
<evidence type="ECO:0000256" key="8">
    <source>
        <dbReference type="RuleBase" id="RU362088"/>
    </source>
</evidence>
<dbReference type="GO" id="GO:0005886">
    <property type="term" value="C:plasma membrane"/>
    <property type="evidence" value="ECO:0007669"/>
    <property type="project" value="TreeGrafter"/>
</dbReference>
<dbReference type="InterPro" id="IPR004698">
    <property type="entry name" value="Zn/Fe_permease_fun/pln"/>
</dbReference>
<feature type="region of interest" description="Disordered" evidence="9">
    <location>
        <begin position="163"/>
        <end position="206"/>
    </location>
</feature>
<protein>
    <submittedName>
        <fullName evidence="10">ZIP-like iron-zinc transporter</fullName>
    </submittedName>
</protein>
<proteinExistence type="inferred from homology"/>
<name>A0A4V2K533_9APHY</name>
<dbReference type="AlphaFoldDB" id="A0A4V2K533"/>
<dbReference type="PANTHER" id="PTHR11040:SF32">
    <property type="entry name" value="ZINC-REGULATED TRANSPORTER 1"/>
    <property type="match status" value="1"/>
</dbReference>
<keyword evidence="11" id="KW-1185">Reference proteome</keyword>
<gene>
    <name evidence="10" type="ORF">BD310DRAFT_922571</name>
</gene>
<keyword evidence="6 8" id="KW-0406">Ion transport</keyword>
<feature type="transmembrane region" description="Helical" evidence="8">
    <location>
        <begin position="351"/>
        <end position="371"/>
    </location>
</feature>
<sequence length="372" mass="39994">MSDSADCTFTGNANTKTGLRIASIFIIMATSMSGALFPVLARRNKYLRANIPQPVFETAKYFGSGVIIATALIHLLGPAIEELGSPCLDPAWQDYPYPLGICLVSIFGIFITELVAFRWGTSRLARLGIVHDAHGHGLASHAAHGPETDHEQQHVAEILRDEEKQHRDTDSSMHGSGGHRPHFPEAHSDKELESGRRAQHQDTPNTLGDSATAQIIGIAILEFGVLLHSVLIGLTLAVDQQFTVLFVVLIFHQTFEGLGVGSRLAFMRLPAKYDYVPVVGGLLYGITTPIGIAVGLGVRTTYNPNSNTANIVSGILDSFSSGILLYTGLVELIAHEFLFNADMLHASNGKLAYALGCMIAGAGIMALLGRWA</sequence>